<comment type="caution">
    <text evidence="4">The sequence shown here is derived from an EMBL/GenBank/DDBJ whole genome shotgun (WGS) entry which is preliminary data.</text>
</comment>
<dbReference type="InterPro" id="IPR039331">
    <property type="entry name" value="PAPs-like"/>
</dbReference>
<feature type="domain" description="Calcineurin-like phosphoesterase" evidence="3">
    <location>
        <begin position="142"/>
        <end position="289"/>
    </location>
</feature>
<dbReference type="InterPro" id="IPR029052">
    <property type="entry name" value="Metallo-depent_PP-like"/>
</dbReference>
<dbReference type="PANTHER" id="PTHR22953:SF153">
    <property type="entry name" value="PURPLE ACID PHOSPHATASE"/>
    <property type="match status" value="1"/>
</dbReference>
<evidence type="ECO:0000313" key="4">
    <source>
        <dbReference type="EMBL" id="OGK06633.1"/>
    </source>
</evidence>
<dbReference type="Gene3D" id="3.60.21.10">
    <property type="match status" value="1"/>
</dbReference>
<protein>
    <recommendedName>
        <fullName evidence="3">Calcineurin-like phosphoesterase domain-containing protein</fullName>
    </recommendedName>
</protein>
<evidence type="ECO:0000259" key="3">
    <source>
        <dbReference type="Pfam" id="PF00149"/>
    </source>
</evidence>
<feature type="chain" id="PRO_5009528764" description="Calcineurin-like phosphoesterase domain-containing protein" evidence="2">
    <location>
        <begin position="22"/>
        <end position="520"/>
    </location>
</feature>
<reference evidence="4 5" key="1">
    <citation type="journal article" date="2016" name="Nat. Commun.">
        <title>Thousands of microbial genomes shed light on interconnected biogeochemical processes in an aquifer system.</title>
        <authorList>
            <person name="Anantharaman K."/>
            <person name="Brown C.T."/>
            <person name="Hug L.A."/>
            <person name="Sharon I."/>
            <person name="Castelle C.J."/>
            <person name="Probst A.J."/>
            <person name="Thomas B.C."/>
            <person name="Singh A."/>
            <person name="Wilkins M.J."/>
            <person name="Karaoz U."/>
            <person name="Brodie E.L."/>
            <person name="Williams K.H."/>
            <person name="Hubbard S.S."/>
            <person name="Banfield J.F."/>
        </authorList>
    </citation>
    <scope>NUCLEOTIDE SEQUENCE [LARGE SCALE GENOMIC DNA]</scope>
</reference>
<evidence type="ECO:0000256" key="1">
    <source>
        <dbReference type="ARBA" id="ARBA00022729"/>
    </source>
</evidence>
<dbReference type="GO" id="GO:0003993">
    <property type="term" value="F:acid phosphatase activity"/>
    <property type="evidence" value="ECO:0007669"/>
    <property type="project" value="InterPro"/>
</dbReference>
<evidence type="ECO:0000313" key="5">
    <source>
        <dbReference type="Proteomes" id="UP000179243"/>
    </source>
</evidence>
<feature type="signal peptide" evidence="2">
    <location>
        <begin position="1"/>
        <end position="21"/>
    </location>
</feature>
<dbReference type="PANTHER" id="PTHR22953">
    <property type="entry name" value="ACID PHOSPHATASE RELATED"/>
    <property type="match status" value="1"/>
</dbReference>
<name>A0A1F7FJ18_UNCRA</name>
<dbReference type="EMBL" id="MFYX01000025">
    <property type="protein sequence ID" value="OGK06633.1"/>
    <property type="molecule type" value="Genomic_DNA"/>
</dbReference>
<dbReference type="SUPFAM" id="SSF56300">
    <property type="entry name" value="Metallo-dependent phosphatases"/>
    <property type="match status" value="1"/>
</dbReference>
<sequence length="520" mass="57611">MNCSKISCLFVFAILFSNAQAIQFKWGPVIEHASQTSLQIRATTDSAADVILNYGIVFVTENNDTISNTDSAVFALSGLVPNQVYQYTLYAGNATRTATFRTLPARGQRAHVATHGDVQGSGFWFTYYVGPSMLMQDSLDAFNAYIMTGDYINNGNAVEWDSYFNHSRLLLDHIPSFPVWGNHDVGGDMPIYNVFPEYNPLNKLYYSFDAGNAHFSVVDGSCFRNNTAQQQWLNNDLDTSTALFKFVFCHYSPIGSGSYGMCTYAMGQIMPILDAHNVDAYFAGHKHSYERSKPVCYGPGSPDSGMLCDNGTYFFIAGNSGQNLWDDPATWPTAFDTGAYHGYVDIVVEDSVARIQSMGANWPSYWDAANDWQLTDGMYFSKQYDIMNKFLVFDSVIIDKRHESSAREKGMNKTTAPWMEVSPNPFNPTARIAVSSPRFARLASESRWAGEAGGQRAAGGEKTEIYIFNVHGKLVQKMPADFCQLTSGITWDASDLPSGVYVIKAMAGNVVLIKMATLLK</sequence>
<accession>A0A1F7FJ18</accession>
<evidence type="ECO:0000256" key="2">
    <source>
        <dbReference type="SAM" id="SignalP"/>
    </source>
</evidence>
<dbReference type="Proteomes" id="UP000179243">
    <property type="component" value="Unassembled WGS sequence"/>
</dbReference>
<organism evidence="4 5">
    <name type="scientific">Candidatus Raymondbacteria bacterium RIFOXYD12_FULL_49_13</name>
    <dbReference type="NCBI Taxonomy" id="1817890"/>
    <lineage>
        <taxon>Bacteria</taxon>
        <taxon>Raymondiibacteriota</taxon>
    </lineage>
</organism>
<gene>
    <name evidence="4" type="ORF">A2519_11010</name>
</gene>
<dbReference type="Pfam" id="PF00149">
    <property type="entry name" value="Metallophos"/>
    <property type="match status" value="1"/>
</dbReference>
<dbReference type="AlphaFoldDB" id="A0A1F7FJ18"/>
<proteinExistence type="predicted"/>
<keyword evidence="1 2" id="KW-0732">Signal</keyword>
<dbReference type="InterPro" id="IPR004843">
    <property type="entry name" value="Calcineurin-like_PHP"/>
</dbReference>